<name>A0A345PCG7_9BACI</name>
<dbReference type="EMBL" id="CP024848">
    <property type="protein sequence ID" value="AXI07697.1"/>
    <property type="molecule type" value="Genomic_DNA"/>
</dbReference>
<dbReference type="SUPFAM" id="SSF55729">
    <property type="entry name" value="Acyl-CoA N-acyltransferases (Nat)"/>
    <property type="match status" value="1"/>
</dbReference>
<dbReference type="CDD" id="cd04301">
    <property type="entry name" value="NAT_SF"/>
    <property type="match status" value="1"/>
</dbReference>
<dbReference type="KEGG" id="ocn:CUC15_01275"/>
<feature type="domain" description="N-acetyltransferase" evidence="1">
    <location>
        <begin position="1"/>
        <end position="91"/>
    </location>
</feature>
<gene>
    <name evidence="2" type="ORF">CUC15_01275</name>
</gene>
<dbReference type="Gene3D" id="3.40.630.30">
    <property type="match status" value="1"/>
</dbReference>
<reference evidence="3" key="1">
    <citation type="submission" date="2017-11" db="EMBL/GenBank/DDBJ databases">
        <authorList>
            <person name="Zhu W."/>
        </authorList>
    </citation>
    <scope>NUCLEOTIDE SEQUENCE [LARGE SCALE GENOMIC DNA]</scope>
    <source>
        <strain evidence="3">160</strain>
    </source>
</reference>
<sequence length="91" mass="11013">MGKIRFEIQDRPKTPFKKPYKCLYVHQISIVEDSQGKGYGYRLMQRMEDIAKEEKAACIELDYWIRNTQAQNFYKQLGFELEREFVRKDIL</sequence>
<evidence type="ECO:0000313" key="3">
    <source>
        <dbReference type="Proteomes" id="UP000253908"/>
    </source>
</evidence>
<keyword evidence="3" id="KW-1185">Reference proteome</keyword>
<dbReference type="InterPro" id="IPR000182">
    <property type="entry name" value="GNAT_dom"/>
</dbReference>
<dbReference type="Pfam" id="PF00583">
    <property type="entry name" value="Acetyltransf_1"/>
    <property type="match status" value="1"/>
</dbReference>
<dbReference type="InterPro" id="IPR016181">
    <property type="entry name" value="Acyl_CoA_acyltransferase"/>
</dbReference>
<organism evidence="2 3">
    <name type="scientific">Oceanobacillus zhaokaii</name>
    <dbReference type="NCBI Taxonomy" id="2052660"/>
    <lineage>
        <taxon>Bacteria</taxon>
        <taxon>Bacillati</taxon>
        <taxon>Bacillota</taxon>
        <taxon>Bacilli</taxon>
        <taxon>Bacillales</taxon>
        <taxon>Bacillaceae</taxon>
        <taxon>Oceanobacillus</taxon>
    </lineage>
</organism>
<dbReference type="AlphaFoldDB" id="A0A345PCG7"/>
<proteinExistence type="predicted"/>
<protein>
    <recommendedName>
        <fullName evidence="1">N-acetyltransferase domain-containing protein</fullName>
    </recommendedName>
</protein>
<evidence type="ECO:0000259" key="1">
    <source>
        <dbReference type="PROSITE" id="PS51186"/>
    </source>
</evidence>
<evidence type="ECO:0000313" key="2">
    <source>
        <dbReference type="EMBL" id="AXI07697.1"/>
    </source>
</evidence>
<dbReference type="GO" id="GO:0016747">
    <property type="term" value="F:acyltransferase activity, transferring groups other than amino-acyl groups"/>
    <property type="evidence" value="ECO:0007669"/>
    <property type="project" value="InterPro"/>
</dbReference>
<dbReference type="Proteomes" id="UP000253908">
    <property type="component" value="Chromosome"/>
</dbReference>
<dbReference type="PROSITE" id="PS51186">
    <property type="entry name" value="GNAT"/>
    <property type="match status" value="1"/>
</dbReference>
<dbReference type="OrthoDB" id="360261at2"/>
<dbReference type="RefSeq" id="WP_114914991.1">
    <property type="nucleotide sequence ID" value="NZ_CP024848.1"/>
</dbReference>
<accession>A0A345PCG7</accession>